<keyword evidence="5" id="KW-0347">Helicase</keyword>
<dbReference type="InterPro" id="IPR011335">
    <property type="entry name" value="Restrct_endonuc-II-like"/>
</dbReference>
<evidence type="ECO:0000313" key="11">
    <source>
        <dbReference type="EMBL" id="OZC01816.1"/>
    </source>
</evidence>
<keyword evidence="2" id="KW-0547">Nucleotide-binding</keyword>
<keyword evidence="3" id="KW-0227">DNA damage</keyword>
<name>A0A259TVT5_9BACT</name>
<keyword evidence="6" id="KW-0269">Exonuclease</keyword>
<evidence type="ECO:0000256" key="5">
    <source>
        <dbReference type="ARBA" id="ARBA00022806"/>
    </source>
</evidence>
<dbReference type="HAMAP" id="MF_01486">
    <property type="entry name" value="RecC"/>
    <property type="match status" value="1"/>
</dbReference>
<dbReference type="Pfam" id="PF17946">
    <property type="entry name" value="RecC_C"/>
    <property type="match status" value="1"/>
</dbReference>
<keyword evidence="8" id="KW-0238">DNA-binding</keyword>
<evidence type="ECO:0000256" key="6">
    <source>
        <dbReference type="ARBA" id="ARBA00022839"/>
    </source>
</evidence>
<dbReference type="SUPFAM" id="SSF52980">
    <property type="entry name" value="Restriction endonuclease-like"/>
    <property type="match status" value="1"/>
</dbReference>
<dbReference type="Gene3D" id="3.40.50.300">
    <property type="entry name" value="P-loop containing nucleotide triphosphate hydrolases"/>
    <property type="match status" value="2"/>
</dbReference>
<dbReference type="InterPro" id="IPR041500">
    <property type="entry name" value="RecC_C"/>
</dbReference>
<dbReference type="PIRSF" id="PIRSF000980">
    <property type="entry name" value="RecC"/>
    <property type="match status" value="1"/>
</dbReference>
<dbReference type="OrthoDB" id="9762834at2"/>
<evidence type="ECO:0000256" key="7">
    <source>
        <dbReference type="ARBA" id="ARBA00022840"/>
    </source>
</evidence>
<dbReference type="InterPro" id="IPR013986">
    <property type="entry name" value="DExx_box_DNA_helicase_dom_sf"/>
</dbReference>
<evidence type="ECO:0000256" key="2">
    <source>
        <dbReference type="ARBA" id="ARBA00022741"/>
    </source>
</evidence>
<evidence type="ECO:0000256" key="9">
    <source>
        <dbReference type="ARBA" id="ARBA00023204"/>
    </source>
</evidence>
<evidence type="ECO:0000256" key="1">
    <source>
        <dbReference type="ARBA" id="ARBA00022722"/>
    </source>
</evidence>
<dbReference type="PANTHER" id="PTHR30591:SF1">
    <property type="entry name" value="RECBCD ENZYME SUBUNIT RECC"/>
    <property type="match status" value="1"/>
</dbReference>
<dbReference type="PANTHER" id="PTHR30591">
    <property type="entry name" value="RECBCD ENZYME SUBUNIT RECC"/>
    <property type="match status" value="1"/>
</dbReference>
<keyword evidence="9" id="KW-0234">DNA repair</keyword>
<dbReference type="EMBL" id="MQWB01000001">
    <property type="protein sequence ID" value="OZC01816.1"/>
    <property type="molecule type" value="Genomic_DNA"/>
</dbReference>
<accession>A0A259TVT5</accession>
<dbReference type="RefSeq" id="WP_094545436.1">
    <property type="nucleotide sequence ID" value="NZ_MQWB01000001.1"/>
</dbReference>
<dbReference type="GO" id="GO:0005524">
    <property type="term" value="F:ATP binding"/>
    <property type="evidence" value="ECO:0007669"/>
    <property type="project" value="UniProtKB-KW"/>
</dbReference>
<reference evidence="11 12" key="1">
    <citation type="submission" date="2016-11" db="EMBL/GenBank/DDBJ databases">
        <title>Study of marine rhodopsin-containing bacteria.</title>
        <authorList>
            <person name="Yoshizawa S."/>
            <person name="Kumagai Y."/>
            <person name="Kogure K."/>
        </authorList>
    </citation>
    <scope>NUCLEOTIDE SEQUENCE [LARGE SCALE GENOMIC DNA]</scope>
    <source>
        <strain evidence="11 12">SG-29</strain>
    </source>
</reference>
<dbReference type="InterPro" id="IPR027417">
    <property type="entry name" value="P-loop_NTPase"/>
</dbReference>
<evidence type="ECO:0000256" key="3">
    <source>
        <dbReference type="ARBA" id="ARBA00022763"/>
    </source>
</evidence>
<dbReference type="GO" id="GO:0006281">
    <property type="term" value="P:DNA repair"/>
    <property type="evidence" value="ECO:0007669"/>
    <property type="project" value="UniProtKB-KW"/>
</dbReference>
<dbReference type="FunCoup" id="A0A259TVT5">
    <property type="interactions" value="42"/>
</dbReference>
<dbReference type="GO" id="GO:0003677">
    <property type="term" value="F:DNA binding"/>
    <property type="evidence" value="ECO:0007669"/>
    <property type="project" value="UniProtKB-KW"/>
</dbReference>
<protein>
    <recommendedName>
        <fullName evidence="10">RecC C-terminal domain-containing protein</fullName>
    </recommendedName>
</protein>
<dbReference type="GO" id="GO:0008854">
    <property type="term" value="F:exodeoxyribonuclease V activity"/>
    <property type="evidence" value="ECO:0007669"/>
    <property type="project" value="InterPro"/>
</dbReference>
<dbReference type="Proteomes" id="UP000216446">
    <property type="component" value="Unassembled WGS sequence"/>
</dbReference>
<keyword evidence="4" id="KW-0378">Hydrolase</keyword>
<dbReference type="SUPFAM" id="SSF52540">
    <property type="entry name" value="P-loop containing nucleoside triphosphate hydrolases"/>
    <property type="match status" value="2"/>
</dbReference>
<dbReference type="Pfam" id="PF04257">
    <property type="entry name" value="Exonuc_V_gamma"/>
    <property type="match status" value="1"/>
</dbReference>
<comment type="caution">
    <text evidence="11">The sequence shown here is derived from an EMBL/GenBank/DDBJ whole genome shotgun (WGS) entry which is preliminary data.</text>
</comment>
<dbReference type="Gene3D" id="1.10.10.160">
    <property type="match status" value="1"/>
</dbReference>
<keyword evidence="7" id="KW-0067">ATP-binding</keyword>
<dbReference type="GO" id="GO:0009338">
    <property type="term" value="C:exodeoxyribonuclease V complex"/>
    <property type="evidence" value="ECO:0007669"/>
    <property type="project" value="InterPro"/>
</dbReference>
<evidence type="ECO:0000259" key="10">
    <source>
        <dbReference type="Pfam" id="PF17946"/>
    </source>
</evidence>
<proteinExistence type="inferred from homology"/>
<dbReference type="GO" id="GO:0004386">
    <property type="term" value="F:helicase activity"/>
    <property type="evidence" value="ECO:0007669"/>
    <property type="project" value="UniProtKB-KW"/>
</dbReference>
<organism evidence="11 12">
    <name type="scientific">Rubricoccus marinus</name>
    <dbReference type="NCBI Taxonomy" id="716817"/>
    <lineage>
        <taxon>Bacteria</taxon>
        <taxon>Pseudomonadati</taxon>
        <taxon>Rhodothermota</taxon>
        <taxon>Rhodothermia</taxon>
        <taxon>Rhodothermales</taxon>
        <taxon>Rubricoccaceae</taxon>
        <taxon>Rubricoccus</taxon>
    </lineage>
</organism>
<dbReference type="Gene3D" id="1.10.10.990">
    <property type="match status" value="1"/>
</dbReference>
<dbReference type="InterPro" id="IPR006697">
    <property type="entry name" value="RecC"/>
</dbReference>
<evidence type="ECO:0000313" key="12">
    <source>
        <dbReference type="Proteomes" id="UP000216446"/>
    </source>
</evidence>
<keyword evidence="12" id="KW-1185">Reference proteome</keyword>
<evidence type="ECO:0000256" key="4">
    <source>
        <dbReference type="ARBA" id="ARBA00022801"/>
    </source>
</evidence>
<dbReference type="Gene3D" id="3.40.50.10930">
    <property type="match status" value="1"/>
</dbReference>
<feature type="domain" description="RecC C-terminal" evidence="10">
    <location>
        <begin position="802"/>
        <end position="1022"/>
    </location>
</feature>
<evidence type="ECO:0000256" key="8">
    <source>
        <dbReference type="ARBA" id="ARBA00023125"/>
    </source>
</evidence>
<keyword evidence="1" id="KW-0540">Nuclease</keyword>
<dbReference type="InParanoid" id="A0A259TVT5"/>
<dbReference type="GO" id="GO:0006310">
    <property type="term" value="P:DNA recombination"/>
    <property type="evidence" value="ECO:0007669"/>
    <property type="project" value="TreeGrafter"/>
</dbReference>
<sequence length="1118" mass="123052">MPNPGLHVLTAPRLEPLLTRLAETMRQRPLAPFQRETILVAQNQALRTWVENELARELGCAASIEMRSPREVVTSLMRQLVPESMPPEGERGHPFEVDGLTWRILGVLEDLPASGGTYDRVRAYLERAADEGEEGSGTMALASRLAQLYDDYQLYRTDCLAAWASGATVAHGWEDEPWQAHLWCHLLQSAPSNREGRVMDRATSTLRLLDVLGQSDEVRETLARVSLFGTTVVPPLFWRALHALGRHVPVTAYAAVAAPLAPEAERRTPEAMQRHPLLRDLGGRTRDWVAVMRDVAGHKWEPEPCESDAPPSAPEASGDPLCALHALQAALVADTPPAAPVTCPEDDRSIRIHECHSPLRELEVLRDEILDAFDTLGDLRPGEIGVLVPDMTTYAPLIDAVFGSEKVAGVRVPYHIADPPFSPEARVLDAFARVLALDSGRATASDLIGLLDVPVIRRAARIHESELGTLLDWVREARVHWGRDAAHKAGYGLPEDDVHTWRFGLDRLLVGYAIGREDEVVMGRLPVAEAGLDGADLLGRFAEWATALFDALAHLRQRRPLASWREDLLLFVDGVFMPREEAELGALVALRTAIDRLVALDEPETVVTASTVRGHLQSALSGIDRREPHLTGKVTFGSPLALRHVPFRVLAVVGLGDGFPGTDARPAFDLLGHERRAGDPDLHADDRLSFLAAVLAARQRLVLSRVARSHMDNAERAASVALDAFRDACRKTFGAEASGAFVIAHPLQPSSPGYVSRQRPELFTFAEQHVLPQPEPGAPEGLRFFEAPAPDLEFVLPEETHETTAAALARAWSNPCRAHTDALGLDLRLEDAALADDEPVELDGLAFHGVKRDVLDGDLLGRDAPTIADRLQRSGQLPPGDLADVYVGRAMRAVGDVADHVRSHGETEKRALHVACPEGRWRVDASVDYAPEAGALRWRPGKLRGTDLLFAWADHLALCADETVDGVRRTVVHGTDASAAFGPLAEDEARALLQFLIRGAIAFQHVPPPLFARASYDHARQRRGSWEHDFRRKILAQEAWKPMRMGRSVALDTPEQFAVLKPDVRKAFDGQYETFCDITDPAVALCYRRRAPLDTMTASFDRWSRLLWGPVFSAMEDE</sequence>
<gene>
    <name evidence="11" type="ORF">BSZ36_01720</name>
</gene>
<dbReference type="AlphaFoldDB" id="A0A259TVT5"/>